<name>A0A1E5SJD0_9FLAO</name>
<dbReference type="OrthoDB" id="622552at2"/>
<dbReference type="InterPro" id="IPR018707">
    <property type="entry name" value="LpxR"/>
</dbReference>
<dbReference type="EMBL" id="MDJD01000054">
    <property type="protein sequence ID" value="OEJ99220.1"/>
    <property type="molecule type" value="Genomic_DNA"/>
</dbReference>
<sequence length="286" mass="32807">MFSQKNNQEIEVKIENDKLVMVDKYYTSGLFLTYRKILRNNFIFKKEGNNVLQLNVALGNETYTPTNLASINPIDFDRPYAGWFFLKTEIGKIKGANALLLALEMGITGEESLAGKIQTKAHEIFGNDNPTWVQEIEFKFLVNLKARYIISKLISKHHALHYVLEPSLGTKDVFIENGLGYYFGKFNDLRNSSRIETIDKTLKNELFGFIYLGYKYVAHNTLIQGSLDYNDVLFTTTMSPHLFKLKIGGVLKAKRTIIKFIYNFNTKETPTSTSHSYGTLVFSRNF</sequence>
<evidence type="ECO:0000313" key="1">
    <source>
        <dbReference type="EMBL" id="OEJ99220.1"/>
    </source>
</evidence>
<dbReference type="Gene3D" id="2.40.128.140">
    <property type="entry name" value="Outer membrane protein"/>
    <property type="match status" value="1"/>
</dbReference>
<comment type="caution">
    <text evidence="1">The sequence shown here is derived from an EMBL/GenBank/DDBJ whole genome shotgun (WGS) entry which is preliminary data.</text>
</comment>
<organism evidence="1 2">
    <name type="scientific">Flavivirga aquatica</name>
    <dbReference type="NCBI Taxonomy" id="1849968"/>
    <lineage>
        <taxon>Bacteria</taxon>
        <taxon>Pseudomonadati</taxon>
        <taxon>Bacteroidota</taxon>
        <taxon>Flavobacteriia</taxon>
        <taxon>Flavobacteriales</taxon>
        <taxon>Flavobacteriaceae</taxon>
        <taxon>Flavivirga</taxon>
    </lineage>
</organism>
<proteinExistence type="predicted"/>
<reference evidence="1 2" key="1">
    <citation type="submission" date="2016-05" db="EMBL/GenBank/DDBJ databases">
        <title>Draft Genome Sequence of Algibacter sp. Strain SK-16 Isolated from the Surface Water of Aburatsubo Inlet.</title>
        <authorList>
            <person name="Wong S.-K."/>
            <person name="Yoshizawa S."/>
            <person name="Nakajima Y."/>
            <person name="Ogura Y."/>
            <person name="Tetsuya H."/>
            <person name="Hamasaki K."/>
        </authorList>
    </citation>
    <scope>NUCLEOTIDE SEQUENCE [LARGE SCALE GENOMIC DNA]</scope>
    <source>
        <strain evidence="1 2">SK-16</strain>
    </source>
</reference>
<gene>
    <name evidence="1" type="ORF">A8C32_08605</name>
</gene>
<dbReference type="Pfam" id="PF09982">
    <property type="entry name" value="LpxR"/>
    <property type="match status" value="1"/>
</dbReference>
<dbReference type="InterPro" id="IPR037107">
    <property type="entry name" value="Put_OMP_sf"/>
</dbReference>
<protein>
    <recommendedName>
        <fullName evidence="3">DUF2219 domain-containing protein</fullName>
    </recommendedName>
</protein>
<dbReference type="Proteomes" id="UP000095713">
    <property type="component" value="Unassembled WGS sequence"/>
</dbReference>
<evidence type="ECO:0008006" key="3">
    <source>
        <dbReference type="Google" id="ProtNLM"/>
    </source>
</evidence>
<dbReference type="STRING" id="1849968.A8C32_08605"/>
<dbReference type="AlphaFoldDB" id="A0A1E5SJD0"/>
<accession>A0A1E5SJD0</accession>
<keyword evidence="2" id="KW-1185">Reference proteome</keyword>
<evidence type="ECO:0000313" key="2">
    <source>
        <dbReference type="Proteomes" id="UP000095713"/>
    </source>
</evidence>